<dbReference type="EMBL" id="BEXT01000001">
    <property type="protein sequence ID" value="GBC59333.1"/>
    <property type="molecule type" value="Genomic_DNA"/>
</dbReference>
<accession>A0A401FQU9</accession>
<evidence type="ECO:0000256" key="1">
    <source>
        <dbReference type="ARBA" id="ARBA00022801"/>
    </source>
</evidence>
<keyword evidence="1" id="KW-0378">Hydrolase</keyword>
<dbReference type="Proteomes" id="UP000288096">
    <property type="component" value="Unassembled WGS sequence"/>
</dbReference>
<dbReference type="InterPro" id="IPR004365">
    <property type="entry name" value="NA-bd_OB_tRNA"/>
</dbReference>
<evidence type="ECO:0000313" key="4">
    <source>
        <dbReference type="Proteomes" id="UP000288096"/>
    </source>
</evidence>
<dbReference type="InterPro" id="IPR050798">
    <property type="entry name" value="YhaM_exoribonuc/phosphodiest"/>
</dbReference>
<dbReference type="GO" id="GO:0003676">
    <property type="term" value="F:nucleic acid binding"/>
    <property type="evidence" value="ECO:0007669"/>
    <property type="project" value="InterPro"/>
</dbReference>
<dbReference type="SUPFAM" id="SSF50249">
    <property type="entry name" value="Nucleic acid-binding proteins"/>
    <property type="match status" value="1"/>
</dbReference>
<dbReference type="Gene3D" id="2.40.50.140">
    <property type="entry name" value="Nucleic acid-binding proteins"/>
    <property type="match status" value="1"/>
</dbReference>
<dbReference type="GO" id="GO:0016787">
    <property type="term" value="F:hydrolase activity"/>
    <property type="evidence" value="ECO:0007669"/>
    <property type="project" value="UniProtKB-KW"/>
</dbReference>
<reference evidence="4" key="2">
    <citation type="submission" date="2019-01" db="EMBL/GenBank/DDBJ databases">
        <title>Genome sequence of Desulfonema ishimotonii strain Tokyo 01.</title>
        <authorList>
            <person name="Fukui M."/>
        </authorList>
    </citation>
    <scope>NUCLEOTIDE SEQUENCE [LARGE SCALE GENOMIC DNA]</scope>
    <source>
        <strain evidence="4">Tokyo 01</strain>
    </source>
</reference>
<dbReference type="CDD" id="cd04492">
    <property type="entry name" value="YhaM_OBF_like"/>
    <property type="match status" value="1"/>
</dbReference>
<evidence type="ECO:0000313" key="3">
    <source>
        <dbReference type="EMBL" id="GBC59333.1"/>
    </source>
</evidence>
<organism evidence="3 4">
    <name type="scientific">Desulfonema ishimotonii</name>
    <dbReference type="NCBI Taxonomy" id="45657"/>
    <lineage>
        <taxon>Bacteria</taxon>
        <taxon>Pseudomonadati</taxon>
        <taxon>Thermodesulfobacteriota</taxon>
        <taxon>Desulfobacteria</taxon>
        <taxon>Desulfobacterales</taxon>
        <taxon>Desulfococcaceae</taxon>
        <taxon>Desulfonema</taxon>
    </lineage>
</organism>
<gene>
    <name evidence="3" type="ORF">DENIS_0272</name>
</gene>
<comment type="caution">
    <text evidence="3">The sequence shown here is derived from an EMBL/GenBank/DDBJ whole genome shotgun (WGS) entry which is preliminary data.</text>
</comment>
<dbReference type="RefSeq" id="WP_166404769.1">
    <property type="nucleotide sequence ID" value="NZ_BEXT01000001.1"/>
</dbReference>
<name>A0A401FQU9_9BACT</name>
<sequence length="169" mass="19233">MKTQFTDRLSPGDRVDDLFVLSDKSVSQKKNGDNYLSVVLSDKTGEIRGVAWDDADRIAGAAASGDFVRVTGTVSEYRGTLQITVRSLVRCDRESVDPGDFLPMTARDPKEMFDRLKRTVDENIKDEYLRRLLDLFWADEEFVRRFKKAPGAKKMHHAYLGACWRIPSP</sequence>
<feature type="domain" description="OB" evidence="2">
    <location>
        <begin position="26"/>
        <end position="88"/>
    </location>
</feature>
<reference evidence="4" key="1">
    <citation type="submission" date="2017-11" db="EMBL/GenBank/DDBJ databases">
        <authorList>
            <person name="Watanabe M."/>
            <person name="Kojima H."/>
        </authorList>
    </citation>
    <scope>NUCLEOTIDE SEQUENCE [LARGE SCALE GENOMIC DNA]</scope>
    <source>
        <strain evidence="4">Tokyo 01</strain>
    </source>
</reference>
<dbReference type="AlphaFoldDB" id="A0A401FQU9"/>
<dbReference type="GO" id="GO:0031125">
    <property type="term" value="P:rRNA 3'-end processing"/>
    <property type="evidence" value="ECO:0007669"/>
    <property type="project" value="TreeGrafter"/>
</dbReference>
<keyword evidence="4" id="KW-1185">Reference proteome</keyword>
<evidence type="ECO:0000259" key="2">
    <source>
        <dbReference type="Pfam" id="PF01336"/>
    </source>
</evidence>
<protein>
    <submittedName>
        <fullName evidence="3">HDIG domain-containing protein</fullName>
    </submittedName>
</protein>
<dbReference type="InterPro" id="IPR012340">
    <property type="entry name" value="NA-bd_OB-fold"/>
</dbReference>
<proteinExistence type="predicted"/>
<dbReference type="PANTHER" id="PTHR37294">
    <property type="entry name" value="3'-5' EXORIBONUCLEASE YHAM"/>
    <property type="match status" value="1"/>
</dbReference>
<dbReference type="PANTHER" id="PTHR37294:SF1">
    <property type="entry name" value="3'-5' EXORIBONUCLEASE YHAM"/>
    <property type="match status" value="1"/>
</dbReference>
<dbReference type="Pfam" id="PF01336">
    <property type="entry name" value="tRNA_anti-codon"/>
    <property type="match status" value="1"/>
</dbReference>